<organism evidence="2 3">
    <name type="scientific">Halapricum desulfuricans</name>
    <dbReference type="NCBI Taxonomy" id="2841257"/>
    <lineage>
        <taxon>Archaea</taxon>
        <taxon>Methanobacteriati</taxon>
        <taxon>Methanobacteriota</taxon>
        <taxon>Stenosarchaea group</taxon>
        <taxon>Halobacteria</taxon>
        <taxon>Halobacteriales</taxon>
        <taxon>Haloarculaceae</taxon>
        <taxon>Halapricum</taxon>
    </lineage>
</organism>
<dbReference type="RefSeq" id="WP_229113643.1">
    <property type="nucleotide sequence ID" value="NZ_CP064787.1"/>
</dbReference>
<dbReference type="GeneID" id="68856410"/>
<accession>A0A897N3X6</accession>
<evidence type="ECO:0000313" key="3">
    <source>
        <dbReference type="Proteomes" id="UP000663525"/>
    </source>
</evidence>
<feature type="region of interest" description="Disordered" evidence="1">
    <location>
        <begin position="1"/>
        <end position="33"/>
    </location>
</feature>
<evidence type="ECO:0000256" key="1">
    <source>
        <dbReference type="SAM" id="MobiDB-lite"/>
    </source>
</evidence>
<gene>
    <name evidence="2" type="ORF">HSR121_2873</name>
</gene>
<dbReference type="EMBL" id="CP064787">
    <property type="protein sequence ID" value="QSG07191.1"/>
    <property type="molecule type" value="Genomic_DNA"/>
</dbReference>
<evidence type="ECO:0000313" key="2">
    <source>
        <dbReference type="EMBL" id="QSG07191.1"/>
    </source>
</evidence>
<dbReference type="Proteomes" id="UP000663525">
    <property type="component" value="Chromosome"/>
</dbReference>
<protein>
    <submittedName>
        <fullName evidence="2">Uncharacterized protein</fullName>
    </submittedName>
</protein>
<reference evidence="2" key="1">
    <citation type="submission" date="2020-11" db="EMBL/GenBank/DDBJ databases">
        <title>Carbohydrate-dependent, anaerobic sulfur respiration: A novel catabolism in halophilic archaea.</title>
        <authorList>
            <person name="Sorokin D.Y."/>
            <person name="Messina E."/>
            <person name="Smedile F."/>
            <person name="La Cono V."/>
            <person name="Hallsworth J.E."/>
            <person name="Yakimov M.M."/>
        </authorList>
    </citation>
    <scope>NUCLEOTIDE SEQUENCE</scope>
    <source>
        <strain evidence="2">HSR12-1</strain>
    </source>
</reference>
<sequence>MDRDRRGDSASDVTSSSDDRPTPQVNGASPSAPAGVTAYLEDVVAVIVPAEHPAVAQALASGALQHRDGRPPLPEHATPKDTFDLVRDFDAFDLSEVTDWANLPNTVTVESPLGSELLGQFRNAINWDSEQTLLYDRYGEAFETPAALDSYLAAHGRLYLVLAVSYLLSDPSE</sequence>
<dbReference type="AlphaFoldDB" id="A0A897N3X6"/>
<proteinExistence type="predicted"/>
<name>A0A897N3X6_9EURY</name>